<organism evidence="1 2">
    <name type="scientific">Lecanicillium saksenae</name>
    <dbReference type="NCBI Taxonomy" id="468837"/>
    <lineage>
        <taxon>Eukaryota</taxon>
        <taxon>Fungi</taxon>
        <taxon>Dikarya</taxon>
        <taxon>Ascomycota</taxon>
        <taxon>Pezizomycotina</taxon>
        <taxon>Sordariomycetes</taxon>
        <taxon>Hypocreomycetidae</taxon>
        <taxon>Hypocreales</taxon>
        <taxon>Cordycipitaceae</taxon>
        <taxon>Lecanicillium</taxon>
    </lineage>
</organism>
<accession>A0ACC1RA47</accession>
<protein>
    <submittedName>
        <fullName evidence="1">Uncharacterized protein</fullName>
    </submittedName>
</protein>
<sequence length="216" mass="22329">MTTHCAASPTFQSRLTPTSSACPNSSSFNKGTIMRHGSGITLALASLTLVTHAQVDLDMDDVPMACKPICKPIGDLSNKCDIDLASDNDNDEHHLQNQCICTNDSFNVAKIAALCAACMHGSKRYKRGGSRADNIDGVLSLCGFPSTTYNAAATGEAESITVQVNTPTAISQLTTTIDKSHLGSGGASLTRGGGARMGNTNSPNSGGARSAAYLMG</sequence>
<gene>
    <name evidence="1" type="ORF">NLG97_g398</name>
</gene>
<dbReference type="Proteomes" id="UP001148737">
    <property type="component" value="Unassembled WGS sequence"/>
</dbReference>
<evidence type="ECO:0000313" key="1">
    <source>
        <dbReference type="EMBL" id="KAJ3499356.1"/>
    </source>
</evidence>
<name>A0ACC1RA47_9HYPO</name>
<keyword evidence="2" id="KW-1185">Reference proteome</keyword>
<reference evidence="1" key="1">
    <citation type="submission" date="2022-07" db="EMBL/GenBank/DDBJ databases">
        <title>Genome Sequence of Lecanicillium saksenae.</title>
        <authorList>
            <person name="Buettner E."/>
        </authorList>
    </citation>
    <scope>NUCLEOTIDE SEQUENCE</scope>
    <source>
        <strain evidence="1">VT-O1</strain>
    </source>
</reference>
<proteinExistence type="predicted"/>
<dbReference type="EMBL" id="JANAKD010000013">
    <property type="protein sequence ID" value="KAJ3499356.1"/>
    <property type="molecule type" value="Genomic_DNA"/>
</dbReference>
<comment type="caution">
    <text evidence="1">The sequence shown here is derived from an EMBL/GenBank/DDBJ whole genome shotgun (WGS) entry which is preliminary data.</text>
</comment>
<evidence type="ECO:0000313" key="2">
    <source>
        <dbReference type="Proteomes" id="UP001148737"/>
    </source>
</evidence>